<sequence>MYLASMPKSEGGIDRLYADYDWGTSPLGAPGTWPASLRCVFETILDAKSQVVIFAGPEFVALYNDAYAPTIGNKHPQAFGRPARENWTELWAALEPMLQKVRREVQTVSARDLAFHIERHGYPETVHFDISYSPIRDGEEVAAVLCIVTETTERVRAQDTLAQSEARLRALFAQSAAGIALIDAQGRFNMVNARLCAMLGYSESDMLAMNYRDILHPDDRNGDALISGCLPQLSSGRTIEQQCIRKDGSSLWVAISGGSVPYVQGKDDRISLVMTDIGERRRAEADERRLAAIIASSTEAILSTDLQMRITSWNGGAERLYGYTASEAIGQLVTMLVPDDRTAEEAAIIAQIQNGHQVEPHETIRRCRDGRLVEVSLTVGPIYDEFGHVVGASKIARDIAERRRAERLQTVLVHEMKHRVKNILATVLAIARQTLGAQEGQAAETFRARLMALARAQDLVTDEQRDGAELCDIVTEVLSPYADSRFSIDGPAVLLPPKTALAFALGLHELATNAAKYGALSAAEGVIEILWRYDEEVGLDFTWRERGGPDVVRPDATGFGSVLIGEVLPAEFMGEVTIEYASDGLVCHLTAPPWQDFAPM</sequence>
<dbReference type="InterPro" id="IPR001610">
    <property type="entry name" value="PAC"/>
</dbReference>
<dbReference type="NCBIfam" id="TIGR00229">
    <property type="entry name" value="sensory_box"/>
    <property type="match status" value="2"/>
</dbReference>
<dbReference type="GO" id="GO:0009881">
    <property type="term" value="F:photoreceptor activity"/>
    <property type="evidence" value="ECO:0007669"/>
    <property type="project" value="UniProtKB-KW"/>
</dbReference>
<dbReference type="CDD" id="cd00130">
    <property type="entry name" value="PAS"/>
    <property type="match status" value="2"/>
</dbReference>
<dbReference type="InterPro" id="IPR000014">
    <property type="entry name" value="PAS"/>
</dbReference>
<evidence type="ECO:0000256" key="3">
    <source>
        <dbReference type="ARBA" id="ARBA00022543"/>
    </source>
</evidence>
<evidence type="ECO:0000256" key="14">
    <source>
        <dbReference type="ARBA" id="ARBA00023026"/>
    </source>
</evidence>
<dbReference type="InterPro" id="IPR011102">
    <property type="entry name" value="Sig_transdc_His_kinase_HWE"/>
</dbReference>
<evidence type="ECO:0000256" key="11">
    <source>
        <dbReference type="ARBA" id="ARBA00022777"/>
    </source>
</evidence>
<evidence type="ECO:0000256" key="9">
    <source>
        <dbReference type="ARBA" id="ARBA00022737"/>
    </source>
</evidence>
<keyword evidence="6" id="KW-0285">Flavoprotein</keyword>
<dbReference type="GO" id="GO:0005524">
    <property type="term" value="F:ATP binding"/>
    <property type="evidence" value="ECO:0007669"/>
    <property type="project" value="UniProtKB-KW"/>
</dbReference>
<evidence type="ECO:0000313" key="18">
    <source>
        <dbReference type="EMBL" id="TWI28248.1"/>
    </source>
</evidence>
<keyword evidence="11" id="KW-0418">Kinase</keyword>
<evidence type="ECO:0000256" key="2">
    <source>
        <dbReference type="ARBA" id="ARBA00012438"/>
    </source>
</evidence>
<dbReference type="GO" id="GO:0004673">
    <property type="term" value="F:protein histidine kinase activity"/>
    <property type="evidence" value="ECO:0007669"/>
    <property type="project" value="UniProtKB-EC"/>
</dbReference>
<dbReference type="SMART" id="SM00091">
    <property type="entry name" value="PAS"/>
    <property type="match status" value="2"/>
</dbReference>
<dbReference type="Gene3D" id="3.30.565.10">
    <property type="entry name" value="Histidine kinase-like ATPase, C-terminal domain"/>
    <property type="match status" value="1"/>
</dbReference>
<keyword evidence="4" id="KW-0597">Phosphoprotein</keyword>
<dbReference type="SMART" id="SM00911">
    <property type="entry name" value="HWE_HK"/>
    <property type="match status" value="1"/>
</dbReference>
<keyword evidence="3" id="KW-0600">Photoreceptor protein</keyword>
<comment type="catalytic activity">
    <reaction evidence="1">
        <text>ATP + protein L-histidine = ADP + protein N-phospho-L-histidine.</text>
        <dbReference type="EC" id="2.7.13.3"/>
    </reaction>
</comment>
<dbReference type="SMART" id="SM00086">
    <property type="entry name" value="PAC"/>
    <property type="match status" value="3"/>
</dbReference>
<name>A0A562N843_9RHOB</name>
<dbReference type="Pfam" id="PF00989">
    <property type="entry name" value="PAS"/>
    <property type="match status" value="2"/>
</dbReference>
<feature type="domain" description="PAC" evidence="17">
    <location>
        <begin position="357"/>
        <end position="411"/>
    </location>
</feature>
<evidence type="ECO:0000256" key="13">
    <source>
        <dbReference type="ARBA" id="ARBA00022991"/>
    </source>
</evidence>
<dbReference type="InterPro" id="IPR035965">
    <property type="entry name" value="PAS-like_dom_sf"/>
</dbReference>
<evidence type="ECO:0000256" key="1">
    <source>
        <dbReference type="ARBA" id="ARBA00000085"/>
    </source>
</evidence>
<evidence type="ECO:0000256" key="12">
    <source>
        <dbReference type="ARBA" id="ARBA00022840"/>
    </source>
</evidence>
<proteinExistence type="predicted"/>
<evidence type="ECO:0000256" key="8">
    <source>
        <dbReference type="ARBA" id="ARBA00022679"/>
    </source>
</evidence>
<protein>
    <recommendedName>
        <fullName evidence="2">histidine kinase</fullName>
        <ecNumber evidence="2">2.7.13.3</ecNumber>
    </recommendedName>
</protein>
<evidence type="ECO:0000256" key="6">
    <source>
        <dbReference type="ARBA" id="ARBA00022630"/>
    </source>
</evidence>
<dbReference type="Gene3D" id="3.30.450.20">
    <property type="entry name" value="PAS domain"/>
    <property type="match status" value="3"/>
</dbReference>
<dbReference type="EC" id="2.7.13.3" evidence="2"/>
<keyword evidence="15" id="KW-0675">Receptor</keyword>
<keyword evidence="14" id="KW-0843">Virulence</keyword>
<evidence type="ECO:0000256" key="4">
    <source>
        <dbReference type="ARBA" id="ARBA00022553"/>
    </source>
</evidence>
<dbReference type="AlphaFoldDB" id="A0A562N843"/>
<dbReference type="SUPFAM" id="SSF55785">
    <property type="entry name" value="PYP-like sensor domain (PAS domain)"/>
    <property type="match status" value="3"/>
</dbReference>
<evidence type="ECO:0000259" key="16">
    <source>
        <dbReference type="PROSITE" id="PS50112"/>
    </source>
</evidence>
<evidence type="ECO:0000256" key="15">
    <source>
        <dbReference type="ARBA" id="ARBA00023170"/>
    </source>
</evidence>
<evidence type="ECO:0000313" key="19">
    <source>
        <dbReference type="Proteomes" id="UP000316225"/>
    </source>
</evidence>
<dbReference type="Proteomes" id="UP000316225">
    <property type="component" value="Unassembled WGS sequence"/>
</dbReference>
<comment type="caution">
    <text evidence="18">The sequence shown here is derived from an EMBL/GenBank/DDBJ whole genome shotgun (WGS) entry which is preliminary data.</text>
</comment>
<evidence type="ECO:0000256" key="7">
    <source>
        <dbReference type="ARBA" id="ARBA00022643"/>
    </source>
</evidence>
<keyword evidence="10" id="KW-0547">Nucleotide-binding</keyword>
<keyword evidence="8" id="KW-0808">Transferase</keyword>
<dbReference type="InterPro" id="IPR000700">
    <property type="entry name" value="PAS-assoc_C"/>
</dbReference>
<feature type="domain" description="PAS" evidence="16">
    <location>
        <begin position="164"/>
        <end position="221"/>
    </location>
</feature>
<organism evidence="18 19">
    <name type="scientific">Paracoccus sulfuroxidans</name>
    <dbReference type="NCBI Taxonomy" id="384678"/>
    <lineage>
        <taxon>Bacteria</taxon>
        <taxon>Pseudomonadati</taxon>
        <taxon>Pseudomonadota</taxon>
        <taxon>Alphaproteobacteria</taxon>
        <taxon>Rhodobacterales</taxon>
        <taxon>Paracoccaceae</taxon>
        <taxon>Paracoccus</taxon>
    </lineage>
</organism>
<evidence type="ECO:0000256" key="5">
    <source>
        <dbReference type="ARBA" id="ARBA00022606"/>
    </source>
</evidence>
<dbReference type="InterPro" id="IPR013767">
    <property type="entry name" value="PAS_fold"/>
</dbReference>
<dbReference type="PANTHER" id="PTHR41523">
    <property type="entry name" value="TWO-COMPONENT SYSTEM SENSOR PROTEIN"/>
    <property type="match status" value="1"/>
</dbReference>
<accession>A0A562N843</accession>
<keyword evidence="7" id="KW-0288">FMN</keyword>
<evidence type="ECO:0000259" key="17">
    <source>
        <dbReference type="PROSITE" id="PS50113"/>
    </source>
</evidence>
<feature type="domain" description="PAS" evidence="16">
    <location>
        <begin position="286"/>
        <end position="355"/>
    </location>
</feature>
<feature type="domain" description="PAC" evidence="17">
    <location>
        <begin position="237"/>
        <end position="289"/>
    </location>
</feature>
<reference evidence="18 19" key="1">
    <citation type="journal article" date="2015" name="Stand. Genomic Sci.">
        <title>Genomic Encyclopedia of Bacterial and Archaeal Type Strains, Phase III: the genomes of soil and plant-associated and newly described type strains.</title>
        <authorList>
            <person name="Whitman W.B."/>
            <person name="Woyke T."/>
            <person name="Klenk H.P."/>
            <person name="Zhou Y."/>
            <person name="Lilburn T.G."/>
            <person name="Beck B.J."/>
            <person name="De Vos P."/>
            <person name="Vandamme P."/>
            <person name="Eisen J.A."/>
            <person name="Garrity G."/>
            <person name="Hugenholtz P."/>
            <person name="Kyrpides N.C."/>
        </authorList>
    </citation>
    <scope>NUCLEOTIDE SEQUENCE [LARGE SCALE GENOMIC DNA]</scope>
    <source>
        <strain evidence="18 19">CGMCC 1.5364</strain>
    </source>
</reference>
<evidence type="ECO:0000256" key="10">
    <source>
        <dbReference type="ARBA" id="ARBA00022741"/>
    </source>
</evidence>
<dbReference type="InterPro" id="IPR036890">
    <property type="entry name" value="HATPase_C_sf"/>
</dbReference>
<dbReference type="EMBL" id="VLKU01000016">
    <property type="protein sequence ID" value="TWI28248.1"/>
    <property type="molecule type" value="Genomic_DNA"/>
</dbReference>
<keyword evidence="5" id="KW-0716">Sensory transduction</keyword>
<dbReference type="GO" id="GO:0006355">
    <property type="term" value="P:regulation of DNA-templated transcription"/>
    <property type="evidence" value="ECO:0007669"/>
    <property type="project" value="InterPro"/>
</dbReference>
<dbReference type="Pfam" id="PF07536">
    <property type="entry name" value="HWE_HK"/>
    <property type="match status" value="1"/>
</dbReference>
<dbReference type="InterPro" id="IPR013656">
    <property type="entry name" value="PAS_4"/>
</dbReference>
<dbReference type="Pfam" id="PF08448">
    <property type="entry name" value="PAS_4"/>
    <property type="match status" value="1"/>
</dbReference>
<dbReference type="PROSITE" id="PS50112">
    <property type="entry name" value="PAS"/>
    <property type="match status" value="2"/>
</dbReference>
<keyword evidence="12" id="KW-0067">ATP-binding</keyword>
<keyword evidence="9" id="KW-0677">Repeat</keyword>
<dbReference type="PROSITE" id="PS50113">
    <property type="entry name" value="PAC"/>
    <property type="match status" value="2"/>
</dbReference>
<gene>
    <name evidence="18" type="ORF">IQ24_03866</name>
</gene>
<keyword evidence="13" id="KW-0157">Chromophore</keyword>
<keyword evidence="19" id="KW-1185">Reference proteome</keyword>
<dbReference type="PANTHER" id="PTHR41523:SF8">
    <property type="entry name" value="ETHYLENE RESPONSE SENSOR PROTEIN"/>
    <property type="match status" value="1"/>
</dbReference>